<proteinExistence type="predicted"/>
<dbReference type="PROSITE" id="PS51257">
    <property type="entry name" value="PROKAR_LIPOPROTEIN"/>
    <property type="match status" value="1"/>
</dbReference>
<gene>
    <name evidence="2" type="ORF">GH723_03935</name>
</gene>
<accession>A0A5Q2RJU2</accession>
<evidence type="ECO:0000256" key="1">
    <source>
        <dbReference type="SAM" id="SignalP"/>
    </source>
</evidence>
<dbReference type="KEGG" id="atq:GH723_03935"/>
<keyword evidence="1" id="KW-0732">Signal</keyword>
<feature type="chain" id="PRO_5024298243" description="DUF3352 domain-containing protein" evidence="1">
    <location>
        <begin position="23"/>
        <end position="358"/>
    </location>
</feature>
<reference evidence="2 3" key="1">
    <citation type="submission" date="2019-11" db="EMBL/GenBank/DDBJ databases">
        <authorList>
            <person name="He Y."/>
        </authorList>
    </citation>
    <scope>NUCLEOTIDE SEQUENCE [LARGE SCALE GENOMIC DNA]</scope>
    <source>
        <strain evidence="2 3">SCSIO 58843</strain>
    </source>
</reference>
<dbReference type="EMBL" id="CP045851">
    <property type="protein sequence ID" value="QGG94317.1"/>
    <property type="molecule type" value="Genomic_DNA"/>
</dbReference>
<name>A0A5Q2RJU2_9ACTN</name>
<dbReference type="RefSeq" id="WP_153758423.1">
    <property type="nucleotide sequence ID" value="NZ_CP045851.1"/>
</dbReference>
<dbReference type="AlphaFoldDB" id="A0A5Q2RJU2"/>
<sequence>MPTLRRALIPLFALTLAATACGDDDGGSGDGLSAGDGFSVEGALAELPDLGEPGAIVSVADLDAATELSGAERPDPADADAVREWLMGVSGADREADVFVPIAETLQPQGRIDEFAAELGWSVADVSTFAETSLPPRRVLVVSGDGLDDDVFDDADVVELEDDIVTAGEGEDHESDLEGTTAARPIGTPLRMAADDGRLVASPVTALVRGWLDDDLDTLADDEAHAAVAAALDGADVYAAVLWSQEAGSGSGGSDGPGLTASFDVVGIGWSIVGGEPVVTIAHHFADEATAEEQAERIRAILEEGKSLVTAQPMSDVLSLDEVTTDGAVTVATVRPAEGGFLGTPMQMLMQRDVLFVG</sequence>
<evidence type="ECO:0000313" key="2">
    <source>
        <dbReference type="EMBL" id="QGG94317.1"/>
    </source>
</evidence>
<organism evidence="2 3">
    <name type="scientific">Actinomarinicola tropica</name>
    <dbReference type="NCBI Taxonomy" id="2789776"/>
    <lineage>
        <taxon>Bacteria</taxon>
        <taxon>Bacillati</taxon>
        <taxon>Actinomycetota</taxon>
        <taxon>Acidimicrobiia</taxon>
        <taxon>Acidimicrobiales</taxon>
        <taxon>Iamiaceae</taxon>
        <taxon>Actinomarinicola</taxon>
    </lineage>
</organism>
<evidence type="ECO:0000313" key="3">
    <source>
        <dbReference type="Proteomes" id="UP000334019"/>
    </source>
</evidence>
<protein>
    <recommendedName>
        <fullName evidence="4">DUF3352 domain-containing protein</fullName>
    </recommendedName>
</protein>
<keyword evidence="3" id="KW-1185">Reference proteome</keyword>
<feature type="signal peptide" evidence="1">
    <location>
        <begin position="1"/>
        <end position="22"/>
    </location>
</feature>
<dbReference type="Proteomes" id="UP000334019">
    <property type="component" value="Chromosome"/>
</dbReference>
<evidence type="ECO:0008006" key="4">
    <source>
        <dbReference type="Google" id="ProtNLM"/>
    </source>
</evidence>